<evidence type="ECO:0000313" key="12">
    <source>
        <dbReference type="Proteomes" id="UP000190092"/>
    </source>
</evidence>
<dbReference type="PANTHER" id="PTHR33751">
    <property type="entry name" value="CBB3-TYPE CYTOCHROME C OXIDASE SUBUNIT FIXP"/>
    <property type="match status" value="1"/>
</dbReference>
<reference evidence="12" key="1">
    <citation type="submission" date="2017-02" db="EMBL/GenBank/DDBJ databases">
        <authorList>
            <person name="Varghese N."/>
            <person name="Submissions S."/>
        </authorList>
    </citation>
    <scope>NUCLEOTIDE SEQUENCE [LARGE SCALE GENOMIC DNA]</scope>
    <source>
        <strain evidence="12">ATCC 27094</strain>
    </source>
</reference>
<keyword evidence="5" id="KW-0574">Periplasm</keyword>
<gene>
    <name evidence="11" type="ORF">SAMN02745126_02474</name>
</gene>
<keyword evidence="6" id="KW-0249">Electron transport</keyword>
<evidence type="ECO:0000256" key="7">
    <source>
        <dbReference type="ARBA" id="ARBA00023004"/>
    </source>
</evidence>
<dbReference type="InterPro" id="IPR009056">
    <property type="entry name" value="Cyt_c-like_dom"/>
</dbReference>
<proteinExistence type="predicted"/>
<feature type="binding site" description="axial binding residue" evidence="9">
    <location>
        <position position="164"/>
    </location>
    <ligand>
        <name>heme c</name>
        <dbReference type="ChEBI" id="CHEBI:61717"/>
        <label>2</label>
    </ligand>
    <ligandPart>
        <name>Fe</name>
        <dbReference type="ChEBI" id="CHEBI:18248"/>
    </ligandPart>
</feature>
<evidence type="ECO:0000256" key="8">
    <source>
        <dbReference type="PIRSR" id="PIRSR000005-1"/>
    </source>
</evidence>
<dbReference type="PANTHER" id="PTHR33751:SF9">
    <property type="entry name" value="CYTOCHROME C4"/>
    <property type="match status" value="1"/>
</dbReference>
<evidence type="ECO:0000256" key="9">
    <source>
        <dbReference type="PIRSR" id="PIRSR000005-2"/>
    </source>
</evidence>
<dbReference type="GO" id="GO:0042597">
    <property type="term" value="C:periplasmic space"/>
    <property type="evidence" value="ECO:0007669"/>
    <property type="project" value="UniProtKB-SubCell"/>
</dbReference>
<dbReference type="Gene3D" id="1.10.760.10">
    <property type="entry name" value="Cytochrome c-like domain"/>
    <property type="match status" value="2"/>
</dbReference>
<feature type="domain" description="Cytochrome c" evidence="10">
    <location>
        <begin position="106"/>
        <end position="187"/>
    </location>
</feature>
<dbReference type="PIRSF" id="PIRSF000005">
    <property type="entry name" value="Cytochrome_c4"/>
    <property type="match status" value="1"/>
</dbReference>
<feature type="binding site" description="axial binding residue" evidence="9">
    <location>
        <position position="123"/>
    </location>
    <ligand>
        <name>heme c</name>
        <dbReference type="ChEBI" id="CHEBI:61717"/>
        <label>2</label>
    </ligand>
    <ligandPart>
        <name>Fe</name>
        <dbReference type="ChEBI" id="CHEBI:18248"/>
    </ligandPart>
</feature>
<evidence type="ECO:0000256" key="6">
    <source>
        <dbReference type="ARBA" id="ARBA00022982"/>
    </source>
</evidence>
<dbReference type="Pfam" id="PF13442">
    <property type="entry name" value="Cytochrome_CBB3"/>
    <property type="match status" value="1"/>
</dbReference>
<feature type="binding site" description="covalent" evidence="8">
    <location>
        <position position="31"/>
    </location>
    <ligand>
        <name>heme c</name>
        <dbReference type="ChEBI" id="CHEBI:61717"/>
        <label>1</label>
    </ligand>
</feature>
<dbReference type="InterPro" id="IPR036909">
    <property type="entry name" value="Cyt_c-like_dom_sf"/>
</dbReference>
<comment type="PTM">
    <text evidence="8">Binds 2 heme c groups covalently per subunit.</text>
</comment>
<dbReference type="InterPro" id="IPR024167">
    <property type="entry name" value="Cytochrome_c4-like"/>
</dbReference>
<keyword evidence="3 8" id="KW-0349">Heme</keyword>
<protein>
    <submittedName>
        <fullName evidence="11">Cytochrome c553</fullName>
    </submittedName>
</protein>
<dbReference type="Proteomes" id="UP000190092">
    <property type="component" value="Unassembled WGS sequence"/>
</dbReference>
<dbReference type="Pfam" id="PF00034">
    <property type="entry name" value="Cytochrom_C"/>
    <property type="match status" value="1"/>
</dbReference>
<keyword evidence="4 9" id="KW-0479">Metal-binding</keyword>
<feature type="domain" description="Cytochrome c" evidence="10">
    <location>
        <begin position="13"/>
        <end position="94"/>
    </location>
</feature>
<name>A0A1T4NV25_9HYPH</name>
<evidence type="ECO:0000256" key="4">
    <source>
        <dbReference type="ARBA" id="ARBA00022723"/>
    </source>
</evidence>
<evidence type="ECO:0000256" key="1">
    <source>
        <dbReference type="ARBA" id="ARBA00004418"/>
    </source>
</evidence>
<dbReference type="InterPro" id="IPR050597">
    <property type="entry name" value="Cytochrome_c_Oxidase_Subunit"/>
</dbReference>
<evidence type="ECO:0000313" key="11">
    <source>
        <dbReference type="EMBL" id="SJZ83200.1"/>
    </source>
</evidence>
<feature type="binding site" description="covalent" evidence="8">
    <location>
        <position position="28"/>
    </location>
    <ligand>
        <name>heme c</name>
        <dbReference type="ChEBI" id="CHEBI:61717"/>
        <label>1</label>
    </ligand>
</feature>
<dbReference type="STRING" id="225324.SAMN02745126_02474"/>
<dbReference type="GO" id="GO:0020037">
    <property type="term" value="F:heme binding"/>
    <property type="evidence" value="ECO:0007669"/>
    <property type="project" value="InterPro"/>
</dbReference>
<feature type="binding site" description="axial binding residue" evidence="9">
    <location>
        <position position="71"/>
    </location>
    <ligand>
        <name>heme c</name>
        <dbReference type="ChEBI" id="CHEBI:61717"/>
        <label>1</label>
    </ligand>
    <ligandPart>
        <name>Fe</name>
        <dbReference type="ChEBI" id="CHEBI:18248"/>
    </ligandPart>
</feature>
<comment type="subcellular location">
    <subcellularLocation>
        <location evidence="1">Periplasm</location>
    </subcellularLocation>
</comment>
<dbReference type="SUPFAM" id="SSF46626">
    <property type="entry name" value="Cytochrome c"/>
    <property type="match status" value="2"/>
</dbReference>
<evidence type="ECO:0000259" key="10">
    <source>
        <dbReference type="PROSITE" id="PS51007"/>
    </source>
</evidence>
<keyword evidence="12" id="KW-1185">Reference proteome</keyword>
<evidence type="ECO:0000256" key="3">
    <source>
        <dbReference type="ARBA" id="ARBA00022617"/>
    </source>
</evidence>
<keyword evidence="7 9" id="KW-0408">Iron</keyword>
<dbReference type="EMBL" id="FUWJ01000002">
    <property type="protein sequence ID" value="SJZ83200.1"/>
    <property type="molecule type" value="Genomic_DNA"/>
</dbReference>
<dbReference type="GO" id="GO:0009055">
    <property type="term" value="F:electron transfer activity"/>
    <property type="evidence" value="ECO:0007669"/>
    <property type="project" value="InterPro"/>
</dbReference>
<evidence type="ECO:0000256" key="5">
    <source>
        <dbReference type="ARBA" id="ARBA00022764"/>
    </source>
</evidence>
<organism evidence="11 12">
    <name type="scientific">Enhydrobacter aerosaccus</name>
    <dbReference type="NCBI Taxonomy" id="225324"/>
    <lineage>
        <taxon>Bacteria</taxon>
        <taxon>Pseudomonadati</taxon>
        <taxon>Pseudomonadota</taxon>
        <taxon>Alphaproteobacteria</taxon>
        <taxon>Hyphomicrobiales</taxon>
        <taxon>Enhydrobacter</taxon>
    </lineage>
</organism>
<feature type="binding site" description="covalent" evidence="8">
    <location>
        <position position="122"/>
    </location>
    <ligand>
        <name>heme c</name>
        <dbReference type="ChEBI" id="CHEBI:61717"/>
        <label>2</label>
    </ligand>
</feature>
<dbReference type="AlphaFoldDB" id="A0A1T4NV25"/>
<dbReference type="GO" id="GO:0005506">
    <property type="term" value="F:iron ion binding"/>
    <property type="evidence" value="ECO:0007669"/>
    <property type="project" value="InterPro"/>
</dbReference>
<keyword evidence="2" id="KW-0813">Transport</keyword>
<feature type="binding site" description="covalent" evidence="8">
    <location>
        <position position="119"/>
    </location>
    <ligand>
        <name>heme c</name>
        <dbReference type="ChEBI" id="CHEBI:61717"/>
        <label>2</label>
    </ligand>
</feature>
<dbReference type="PROSITE" id="PS51007">
    <property type="entry name" value="CYTC"/>
    <property type="match status" value="2"/>
</dbReference>
<feature type="binding site" description="axial binding residue" evidence="9">
    <location>
        <position position="32"/>
    </location>
    <ligand>
        <name>heme c</name>
        <dbReference type="ChEBI" id="CHEBI:61717"/>
        <label>1</label>
    </ligand>
    <ligandPart>
        <name>Fe</name>
        <dbReference type="ChEBI" id="CHEBI:18248"/>
    </ligandPart>
</feature>
<accession>A0A1T4NV25</accession>
<dbReference type="RefSeq" id="WP_170920905.1">
    <property type="nucleotide sequence ID" value="NZ_FUWJ01000002.1"/>
</dbReference>
<sequence length="187" mass="20028">MALLSTMAVARAQAAEPPAEIKDLVETCAACHGKDGVSVTEGVPSLAAQPDVFIQYQLVFIRDGGRTVEAMQEIAKKLTDDNIRDLGAYYAALPAPPPIASDAHVDDAAVAALIQPRHCDSCHKSDFSGQGETARLAGQRPDYLVKALSDFRAAKRRGRGMGTMMEVSVTLRDEDIRMIATYLAGKP</sequence>
<evidence type="ECO:0000256" key="2">
    <source>
        <dbReference type="ARBA" id="ARBA00022448"/>
    </source>
</evidence>